<evidence type="ECO:0000313" key="2">
    <source>
        <dbReference type="Proteomes" id="UP000184509"/>
    </source>
</evidence>
<evidence type="ECO:0008006" key="3">
    <source>
        <dbReference type="Google" id="ProtNLM"/>
    </source>
</evidence>
<dbReference type="OrthoDB" id="997651at2"/>
<accession>A0A1M4XSY7</accession>
<evidence type="ECO:0000313" key="1">
    <source>
        <dbReference type="EMBL" id="SHE96591.1"/>
    </source>
</evidence>
<gene>
    <name evidence="1" type="ORF">SAMN05444405_104121</name>
</gene>
<name>A0A1M4XSY7_9BACE</name>
<dbReference type="AlphaFoldDB" id="A0A1M4XSY7"/>
<sequence>MKGVIWGLAVGCAIGYIVRKLQEEGKFECVGEYADKYYTMSKNELKNVVDAAKGKAEELKERIGKSVKGE</sequence>
<dbReference type="EMBL" id="FQTV01000004">
    <property type="protein sequence ID" value="SHE96591.1"/>
    <property type="molecule type" value="Genomic_DNA"/>
</dbReference>
<organism evidence="1 2">
    <name type="scientific">Bacteroides luti</name>
    <dbReference type="NCBI Taxonomy" id="1297750"/>
    <lineage>
        <taxon>Bacteria</taxon>
        <taxon>Pseudomonadati</taxon>
        <taxon>Bacteroidota</taxon>
        <taxon>Bacteroidia</taxon>
        <taxon>Bacteroidales</taxon>
        <taxon>Bacteroidaceae</taxon>
        <taxon>Bacteroides</taxon>
    </lineage>
</organism>
<proteinExistence type="predicted"/>
<protein>
    <recommendedName>
        <fullName evidence="3">YtxH-like protein</fullName>
    </recommendedName>
</protein>
<dbReference type="Proteomes" id="UP000184509">
    <property type="component" value="Unassembled WGS sequence"/>
</dbReference>
<reference evidence="1 2" key="1">
    <citation type="submission" date="2016-11" db="EMBL/GenBank/DDBJ databases">
        <authorList>
            <person name="Jaros S."/>
            <person name="Januszkiewicz K."/>
            <person name="Wedrychowicz H."/>
        </authorList>
    </citation>
    <scope>NUCLEOTIDE SEQUENCE [LARGE SCALE GENOMIC DNA]</scope>
    <source>
        <strain evidence="1 2">DSM 26991</strain>
    </source>
</reference>
<dbReference type="STRING" id="1297750.SAMN05444405_104121"/>
<keyword evidence="2" id="KW-1185">Reference proteome</keyword>
<dbReference type="RefSeq" id="WP_073399867.1">
    <property type="nucleotide sequence ID" value="NZ_FQTV01000004.1"/>
</dbReference>